<name>A0ABX4EHJ9_SEGBR</name>
<dbReference type="EMBL" id="NPJF01000028">
    <property type="protein sequence ID" value="OYP55495.1"/>
    <property type="molecule type" value="Genomic_DNA"/>
</dbReference>
<evidence type="ECO:0000259" key="6">
    <source>
        <dbReference type="PROSITE" id="PS50893"/>
    </source>
</evidence>
<organism evidence="7 8">
    <name type="scientific">Segatella bryantii</name>
    <name type="common">Prevotella bryantii</name>
    <dbReference type="NCBI Taxonomy" id="77095"/>
    <lineage>
        <taxon>Bacteria</taxon>
        <taxon>Pseudomonadati</taxon>
        <taxon>Bacteroidota</taxon>
        <taxon>Bacteroidia</taxon>
        <taxon>Bacteroidales</taxon>
        <taxon>Prevotellaceae</taxon>
        <taxon>Segatella</taxon>
    </lineage>
</organism>
<gene>
    <name evidence="7" type="ORF">CIK91_06460</name>
</gene>
<proteinExistence type="inferred from homology"/>
<dbReference type="Proteomes" id="UP000216189">
    <property type="component" value="Unassembled WGS sequence"/>
</dbReference>
<dbReference type="InterPro" id="IPR003593">
    <property type="entry name" value="AAA+_ATPase"/>
</dbReference>
<dbReference type="InterPro" id="IPR027417">
    <property type="entry name" value="P-loop_NTPase"/>
</dbReference>
<dbReference type="RefSeq" id="WP_094448396.1">
    <property type="nucleotide sequence ID" value="NZ_CP091797.1"/>
</dbReference>
<dbReference type="PANTHER" id="PTHR42711">
    <property type="entry name" value="ABC TRANSPORTER ATP-BINDING PROTEIN"/>
    <property type="match status" value="1"/>
</dbReference>
<dbReference type="SMART" id="SM00382">
    <property type="entry name" value="AAA"/>
    <property type="match status" value="1"/>
</dbReference>
<keyword evidence="3" id="KW-0536">Nodulation</keyword>
<comment type="caution">
    <text evidence="7">The sequence shown here is derived from an EMBL/GenBank/DDBJ whole genome shotgun (WGS) entry which is preliminary data.</text>
</comment>
<dbReference type="PROSITE" id="PS50893">
    <property type="entry name" value="ABC_TRANSPORTER_2"/>
    <property type="match status" value="1"/>
</dbReference>
<evidence type="ECO:0000256" key="3">
    <source>
        <dbReference type="ARBA" id="ARBA00022458"/>
    </source>
</evidence>
<evidence type="ECO:0000256" key="1">
    <source>
        <dbReference type="ARBA" id="ARBA00005417"/>
    </source>
</evidence>
<dbReference type="InterPro" id="IPR003439">
    <property type="entry name" value="ABC_transporter-like_ATP-bd"/>
</dbReference>
<dbReference type="GeneID" id="72478595"/>
<evidence type="ECO:0000256" key="2">
    <source>
        <dbReference type="ARBA" id="ARBA00022448"/>
    </source>
</evidence>
<dbReference type="SUPFAM" id="SSF52540">
    <property type="entry name" value="P-loop containing nucleoside triphosphate hydrolases"/>
    <property type="match status" value="1"/>
</dbReference>
<keyword evidence="2" id="KW-0813">Transport</keyword>
<comment type="similarity">
    <text evidence="1">Belongs to the ABC transporter superfamily.</text>
</comment>
<protein>
    <recommendedName>
        <fullName evidence="6">ABC transporter domain-containing protein</fullName>
    </recommendedName>
</protein>
<evidence type="ECO:0000313" key="7">
    <source>
        <dbReference type="EMBL" id="OYP55495.1"/>
    </source>
</evidence>
<reference evidence="7 8" key="1">
    <citation type="submission" date="2017-08" db="EMBL/GenBank/DDBJ databases">
        <title>Comparative genomics of non-oral Prevotella species.</title>
        <authorList>
            <person name="Accetto T."/>
            <person name="Nograsek B."/>
            <person name="Avgustin G."/>
        </authorList>
    </citation>
    <scope>NUCLEOTIDE SEQUENCE [LARGE SCALE GENOMIC DNA]</scope>
    <source>
        <strain evidence="7 8">TC1-1</strain>
    </source>
</reference>
<sequence>MLKLEKLCKNFGHKEVLHSITLQIDKPIIYGLIGPNGAGKTTLIRSICGILPLSSGNVIYEDGHSMQNIAYMPDQTSLYTDMSLADEVKYIGQLRGLTSKEAMENASNNIKRLGLLKYMKTPIAALSKGTARKVQFVCTFLIHPSLAILDEPFSGLDPISVIEMEKIILEKKKEGVTILLSTHLMEHAERFCDHIFMINKGNLIIDDELEHLKLMHLMSEYQIESQTPLLFDEKHLVVKEKTADIYRYVIKTDKAYTYKQLMKDINDTEILSLNHKIPDLKEIFINSVR</sequence>
<keyword evidence="5" id="KW-0067">ATP-binding</keyword>
<dbReference type="PANTHER" id="PTHR42711:SF5">
    <property type="entry name" value="ABC TRANSPORTER ATP-BINDING PROTEIN NATA"/>
    <property type="match status" value="1"/>
</dbReference>
<evidence type="ECO:0000256" key="4">
    <source>
        <dbReference type="ARBA" id="ARBA00022741"/>
    </source>
</evidence>
<evidence type="ECO:0000313" key="8">
    <source>
        <dbReference type="Proteomes" id="UP000216189"/>
    </source>
</evidence>
<accession>A0ABX4EHJ9</accession>
<feature type="domain" description="ABC transporter" evidence="6">
    <location>
        <begin position="2"/>
        <end position="225"/>
    </location>
</feature>
<keyword evidence="8" id="KW-1185">Reference proteome</keyword>
<keyword evidence="4" id="KW-0547">Nucleotide-binding</keyword>
<evidence type="ECO:0000256" key="5">
    <source>
        <dbReference type="ARBA" id="ARBA00022840"/>
    </source>
</evidence>
<dbReference type="InterPro" id="IPR050763">
    <property type="entry name" value="ABC_transporter_ATP-binding"/>
</dbReference>
<dbReference type="Pfam" id="PF00005">
    <property type="entry name" value="ABC_tran"/>
    <property type="match status" value="1"/>
</dbReference>
<dbReference type="Gene3D" id="3.40.50.300">
    <property type="entry name" value="P-loop containing nucleotide triphosphate hydrolases"/>
    <property type="match status" value="1"/>
</dbReference>